<keyword evidence="2" id="KW-0964">Secreted</keyword>
<dbReference type="WBParaSite" id="PEQ_0000140401-mRNA-1">
    <property type="protein sequence ID" value="PEQ_0000140401-mRNA-1"/>
    <property type="gene ID" value="PEQ_0000140401"/>
</dbReference>
<accession>A0A914R467</accession>
<keyword evidence="5" id="KW-0175">Coiled coil</keyword>
<dbReference type="SMART" id="SM00180">
    <property type="entry name" value="EGF_Lam"/>
    <property type="match status" value="1"/>
</dbReference>
<name>A0A914R467_PAREQ</name>
<dbReference type="SUPFAM" id="SSF57196">
    <property type="entry name" value="EGF/Laminin"/>
    <property type="match status" value="1"/>
</dbReference>
<dbReference type="Proteomes" id="UP000887564">
    <property type="component" value="Unplaced"/>
</dbReference>
<evidence type="ECO:0000256" key="3">
    <source>
        <dbReference type="ARBA" id="ARBA00022530"/>
    </source>
</evidence>
<evidence type="ECO:0000256" key="7">
    <source>
        <dbReference type="ARBA" id="ARBA00023180"/>
    </source>
</evidence>
<dbReference type="InterPro" id="IPR002049">
    <property type="entry name" value="LE_dom"/>
</dbReference>
<feature type="domain" description="Laminin EGF-like" evidence="10">
    <location>
        <begin position="8"/>
        <end position="54"/>
    </location>
</feature>
<evidence type="ECO:0000256" key="8">
    <source>
        <dbReference type="ARBA" id="ARBA00023292"/>
    </source>
</evidence>
<feature type="disulfide bond" evidence="9">
    <location>
        <begin position="29"/>
        <end position="38"/>
    </location>
</feature>
<proteinExistence type="predicted"/>
<evidence type="ECO:0000256" key="2">
    <source>
        <dbReference type="ARBA" id="ARBA00022525"/>
    </source>
</evidence>
<dbReference type="PROSITE" id="PS01248">
    <property type="entry name" value="EGF_LAM_1"/>
    <property type="match status" value="1"/>
</dbReference>
<keyword evidence="3" id="KW-0272">Extracellular matrix</keyword>
<feature type="disulfide bond" evidence="9">
    <location>
        <begin position="8"/>
        <end position="20"/>
    </location>
</feature>
<evidence type="ECO:0000256" key="5">
    <source>
        <dbReference type="ARBA" id="ARBA00023054"/>
    </source>
</evidence>
<keyword evidence="8 9" id="KW-0424">Laminin EGF-like domain</keyword>
<dbReference type="Pfam" id="PF00053">
    <property type="entry name" value="EGF_laminin"/>
    <property type="match status" value="1"/>
</dbReference>
<keyword evidence="11" id="KW-1185">Reference proteome</keyword>
<evidence type="ECO:0000256" key="1">
    <source>
        <dbReference type="ARBA" id="ARBA00004498"/>
    </source>
</evidence>
<protein>
    <submittedName>
        <fullName evidence="12">Laminin EGF-like domain-containing protein</fullName>
    </submittedName>
</protein>
<comment type="caution">
    <text evidence="9">Lacks conserved residue(s) required for the propagation of feature annotation.</text>
</comment>
<keyword evidence="7" id="KW-0325">Glycoprotein</keyword>
<dbReference type="PROSITE" id="PS50027">
    <property type="entry name" value="EGF_LAM_2"/>
    <property type="match status" value="1"/>
</dbReference>
<evidence type="ECO:0000259" key="10">
    <source>
        <dbReference type="PROSITE" id="PS50027"/>
    </source>
</evidence>
<evidence type="ECO:0000256" key="9">
    <source>
        <dbReference type="PROSITE-ProRule" id="PRU00460"/>
    </source>
</evidence>
<evidence type="ECO:0000256" key="6">
    <source>
        <dbReference type="ARBA" id="ARBA00023157"/>
    </source>
</evidence>
<reference evidence="12" key="1">
    <citation type="submission" date="2022-11" db="UniProtKB">
        <authorList>
            <consortium name="WormBaseParasite"/>
        </authorList>
    </citation>
    <scope>IDENTIFICATION</scope>
</reference>
<keyword evidence="4" id="KW-0677">Repeat</keyword>
<organism evidence="11 12">
    <name type="scientific">Parascaris equorum</name>
    <name type="common">Equine roundworm</name>
    <dbReference type="NCBI Taxonomy" id="6256"/>
    <lineage>
        <taxon>Eukaryota</taxon>
        <taxon>Metazoa</taxon>
        <taxon>Ecdysozoa</taxon>
        <taxon>Nematoda</taxon>
        <taxon>Chromadorea</taxon>
        <taxon>Rhabditida</taxon>
        <taxon>Spirurina</taxon>
        <taxon>Ascaridomorpha</taxon>
        <taxon>Ascaridoidea</taxon>
        <taxon>Ascarididae</taxon>
        <taxon>Parascaris</taxon>
    </lineage>
</organism>
<dbReference type="FunFam" id="2.10.25.10:FF:000135">
    <property type="entry name" value="Laminin subunit beta 4"/>
    <property type="match status" value="1"/>
</dbReference>
<keyword evidence="6 9" id="KW-1015">Disulfide bond</keyword>
<evidence type="ECO:0000313" key="11">
    <source>
        <dbReference type="Proteomes" id="UP000887564"/>
    </source>
</evidence>
<comment type="subcellular location">
    <subcellularLocation>
        <location evidence="1">Secreted</location>
        <location evidence="1">Extracellular space</location>
        <location evidence="1">Extracellular matrix</location>
    </subcellularLocation>
</comment>
<evidence type="ECO:0000256" key="4">
    <source>
        <dbReference type="ARBA" id="ARBA00022737"/>
    </source>
</evidence>
<evidence type="ECO:0000313" key="12">
    <source>
        <dbReference type="WBParaSite" id="PEQ_0000140401-mRNA-1"/>
    </source>
</evidence>
<sequence>MAGECKRCQCDPIGSASQQCHRNNGTCTCLLGSGGALCNECARGYTGRWPHCEACGECYRNWDDIIQKLKSQVASLIGKVMFVWHEHSCFYTCYVIIYGLSISLFACLEHV</sequence>
<dbReference type="AlphaFoldDB" id="A0A914R467"/>
<dbReference type="Gene3D" id="2.10.25.10">
    <property type="entry name" value="Laminin"/>
    <property type="match status" value="1"/>
</dbReference>
<dbReference type="CDD" id="cd00055">
    <property type="entry name" value="EGF_Lam"/>
    <property type="match status" value="1"/>
</dbReference>
<feature type="disulfide bond" evidence="9">
    <location>
        <begin position="10"/>
        <end position="27"/>
    </location>
</feature>